<feature type="region of interest" description="Disordered" evidence="1">
    <location>
        <begin position="43"/>
        <end position="116"/>
    </location>
</feature>
<evidence type="ECO:0000256" key="1">
    <source>
        <dbReference type="SAM" id="MobiDB-lite"/>
    </source>
</evidence>
<accession>A0A4C1TQY9</accession>
<protein>
    <submittedName>
        <fullName evidence="2">Uncharacterized protein</fullName>
    </submittedName>
</protein>
<gene>
    <name evidence="2" type="ORF">EVAR_9927_1</name>
</gene>
<feature type="compositionally biased region" description="Basic and acidic residues" evidence="1">
    <location>
        <begin position="51"/>
        <end position="60"/>
    </location>
</feature>
<keyword evidence="3" id="KW-1185">Reference proteome</keyword>
<dbReference type="AlphaFoldDB" id="A0A4C1TQY9"/>
<feature type="region of interest" description="Disordered" evidence="1">
    <location>
        <begin position="153"/>
        <end position="174"/>
    </location>
</feature>
<reference evidence="2 3" key="1">
    <citation type="journal article" date="2019" name="Commun. Biol.">
        <title>The bagworm genome reveals a unique fibroin gene that provides high tensile strength.</title>
        <authorList>
            <person name="Kono N."/>
            <person name="Nakamura H."/>
            <person name="Ohtoshi R."/>
            <person name="Tomita M."/>
            <person name="Numata K."/>
            <person name="Arakawa K."/>
        </authorList>
    </citation>
    <scope>NUCLEOTIDE SEQUENCE [LARGE SCALE GENOMIC DNA]</scope>
</reference>
<evidence type="ECO:0000313" key="2">
    <source>
        <dbReference type="EMBL" id="GBP16334.1"/>
    </source>
</evidence>
<organism evidence="2 3">
    <name type="scientific">Eumeta variegata</name>
    <name type="common">Bagworm moth</name>
    <name type="synonym">Eumeta japonica</name>
    <dbReference type="NCBI Taxonomy" id="151549"/>
    <lineage>
        <taxon>Eukaryota</taxon>
        <taxon>Metazoa</taxon>
        <taxon>Ecdysozoa</taxon>
        <taxon>Arthropoda</taxon>
        <taxon>Hexapoda</taxon>
        <taxon>Insecta</taxon>
        <taxon>Pterygota</taxon>
        <taxon>Neoptera</taxon>
        <taxon>Endopterygota</taxon>
        <taxon>Lepidoptera</taxon>
        <taxon>Glossata</taxon>
        <taxon>Ditrysia</taxon>
        <taxon>Tineoidea</taxon>
        <taxon>Psychidae</taxon>
        <taxon>Oiketicinae</taxon>
        <taxon>Eumeta</taxon>
    </lineage>
</organism>
<feature type="compositionally biased region" description="Basic and acidic residues" evidence="1">
    <location>
        <begin position="161"/>
        <end position="171"/>
    </location>
</feature>
<name>A0A4C1TQY9_EUMVA</name>
<proteinExistence type="predicted"/>
<evidence type="ECO:0000313" key="3">
    <source>
        <dbReference type="Proteomes" id="UP000299102"/>
    </source>
</evidence>
<comment type="caution">
    <text evidence="2">The sequence shown here is derived from an EMBL/GenBank/DDBJ whole genome shotgun (WGS) entry which is preliminary data.</text>
</comment>
<dbReference type="Proteomes" id="UP000299102">
    <property type="component" value="Unassembled WGS sequence"/>
</dbReference>
<dbReference type="EMBL" id="BGZK01000079">
    <property type="protein sequence ID" value="GBP16334.1"/>
    <property type="molecule type" value="Genomic_DNA"/>
</dbReference>
<sequence length="195" mass="21572">MCPRLPRDWFFPVSSGTRGRRRELDVGIRDFVATRFPIFPDFRGNGPLENSRNRHSDARRWSAPGDAKKCGGYRSLSQATPSGIRRQRPPIRSSGDCGRTGNPIEAWNTSLGSSSGRARLSYRAPRSDVGFRNLAATPSPVLLVFLANGPRDKTQISSDGVSERSAPDDASKPGACRSKFGDRDTFTLFCTLFYR</sequence>